<feature type="region of interest" description="Disordered" evidence="1">
    <location>
        <begin position="1"/>
        <end position="59"/>
    </location>
</feature>
<organism evidence="2 3">
    <name type="scientific">Brassica napus</name>
    <name type="common">Rape</name>
    <dbReference type="NCBI Taxonomy" id="3708"/>
    <lineage>
        <taxon>Eukaryota</taxon>
        <taxon>Viridiplantae</taxon>
        <taxon>Streptophyta</taxon>
        <taxon>Embryophyta</taxon>
        <taxon>Tracheophyta</taxon>
        <taxon>Spermatophyta</taxon>
        <taxon>Magnoliopsida</taxon>
        <taxon>eudicotyledons</taxon>
        <taxon>Gunneridae</taxon>
        <taxon>Pentapetalae</taxon>
        <taxon>rosids</taxon>
        <taxon>malvids</taxon>
        <taxon>Brassicales</taxon>
        <taxon>Brassicaceae</taxon>
        <taxon>Brassiceae</taxon>
        <taxon>Brassica</taxon>
    </lineage>
</organism>
<dbReference type="AlphaFoldDB" id="A0A078J5E0"/>
<keyword evidence="3" id="KW-1185">Reference proteome</keyword>
<feature type="compositionally biased region" description="Basic residues" evidence="1">
    <location>
        <begin position="20"/>
        <end position="38"/>
    </location>
</feature>
<dbReference type="EMBL" id="LK033764">
    <property type="protein sequence ID" value="CDY59450.1"/>
    <property type="molecule type" value="Genomic_DNA"/>
</dbReference>
<accession>A0A078J5E0</accession>
<dbReference type="Gramene" id="CDY59450">
    <property type="protein sequence ID" value="CDY59450"/>
    <property type="gene ID" value="GSBRNA2T00026091001"/>
</dbReference>
<name>A0A078J5E0_BRANA</name>
<evidence type="ECO:0000256" key="1">
    <source>
        <dbReference type="SAM" id="MobiDB-lite"/>
    </source>
</evidence>
<dbReference type="Proteomes" id="UP000028999">
    <property type="component" value="Unassembled WGS sequence"/>
</dbReference>
<proteinExistence type="predicted"/>
<feature type="compositionally biased region" description="Polar residues" evidence="1">
    <location>
        <begin position="10"/>
        <end position="19"/>
    </location>
</feature>
<reference evidence="2 3" key="1">
    <citation type="journal article" date="2014" name="Science">
        <title>Plant genetics. Early allopolyploid evolution in the post-Neolithic Brassica napus oilseed genome.</title>
        <authorList>
            <person name="Chalhoub B."/>
            <person name="Denoeud F."/>
            <person name="Liu S."/>
            <person name="Parkin I.A."/>
            <person name="Tang H."/>
            <person name="Wang X."/>
            <person name="Chiquet J."/>
            <person name="Belcram H."/>
            <person name="Tong C."/>
            <person name="Samans B."/>
            <person name="Correa M."/>
            <person name="Da Silva C."/>
            <person name="Just J."/>
            <person name="Falentin C."/>
            <person name="Koh C.S."/>
            <person name="Le Clainche I."/>
            <person name="Bernard M."/>
            <person name="Bento P."/>
            <person name="Noel B."/>
            <person name="Labadie K."/>
            <person name="Alberti A."/>
            <person name="Charles M."/>
            <person name="Arnaud D."/>
            <person name="Guo H."/>
            <person name="Daviaud C."/>
            <person name="Alamery S."/>
            <person name="Jabbari K."/>
            <person name="Zhao M."/>
            <person name="Edger P.P."/>
            <person name="Chelaifa H."/>
            <person name="Tack D."/>
            <person name="Lassalle G."/>
            <person name="Mestiri I."/>
            <person name="Schnel N."/>
            <person name="Le Paslier M.C."/>
            <person name="Fan G."/>
            <person name="Renault V."/>
            <person name="Bayer P.E."/>
            <person name="Golicz A.A."/>
            <person name="Manoli S."/>
            <person name="Lee T.H."/>
            <person name="Thi V.H."/>
            <person name="Chalabi S."/>
            <person name="Hu Q."/>
            <person name="Fan C."/>
            <person name="Tollenaere R."/>
            <person name="Lu Y."/>
            <person name="Battail C."/>
            <person name="Shen J."/>
            <person name="Sidebottom C.H."/>
            <person name="Wang X."/>
            <person name="Canaguier A."/>
            <person name="Chauveau A."/>
            <person name="Berard A."/>
            <person name="Deniot G."/>
            <person name="Guan M."/>
            <person name="Liu Z."/>
            <person name="Sun F."/>
            <person name="Lim Y.P."/>
            <person name="Lyons E."/>
            <person name="Town C.D."/>
            <person name="Bancroft I."/>
            <person name="Wang X."/>
            <person name="Meng J."/>
            <person name="Ma J."/>
            <person name="Pires J.C."/>
            <person name="King G.J."/>
            <person name="Brunel D."/>
            <person name="Delourme R."/>
            <person name="Renard M."/>
            <person name="Aury J.M."/>
            <person name="Adams K.L."/>
            <person name="Batley J."/>
            <person name="Snowdon R.J."/>
            <person name="Tost J."/>
            <person name="Edwards D."/>
            <person name="Zhou Y."/>
            <person name="Hua W."/>
            <person name="Sharpe A.G."/>
            <person name="Paterson A.H."/>
            <person name="Guan C."/>
            <person name="Wincker P."/>
        </authorList>
    </citation>
    <scope>NUCLEOTIDE SEQUENCE [LARGE SCALE GENOMIC DNA]</scope>
    <source>
        <strain evidence="3">cv. Darmor-bzh</strain>
    </source>
</reference>
<gene>
    <name evidence="2" type="primary">BnaAnng16030D</name>
    <name evidence="2" type="ORF">GSBRNA2T00026091001</name>
</gene>
<dbReference type="PaxDb" id="3708-A0A078J5E0"/>
<evidence type="ECO:0000313" key="3">
    <source>
        <dbReference type="Proteomes" id="UP000028999"/>
    </source>
</evidence>
<sequence length="59" mass="6932">MATPADSRAVSRSTTPRQRTNFRSRRSVRKWKTLKQKGFHLSQGSPRRIKGTEYSKTFY</sequence>
<protein>
    <submittedName>
        <fullName evidence="2">BnaAnng16030D protein</fullName>
    </submittedName>
</protein>
<evidence type="ECO:0000313" key="2">
    <source>
        <dbReference type="EMBL" id="CDY59450.1"/>
    </source>
</evidence>